<feature type="transmembrane region" description="Helical" evidence="11">
    <location>
        <begin position="304"/>
        <end position="326"/>
    </location>
</feature>
<evidence type="ECO:0000256" key="8">
    <source>
        <dbReference type="ARBA" id="ARBA00023136"/>
    </source>
</evidence>
<feature type="transmembrane region" description="Helical" evidence="11">
    <location>
        <begin position="192"/>
        <end position="217"/>
    </location>
</feature>
<evidence type="ECO:0000256" key="7">
    <source>
        <dbReference type="ARBA" id="ARBA00022989"/>
    </source>
</evidence>
<keyword evidence="4" id="KW-0997">Cell inner membrane</keyword>
<organism evidence="12 13">
    <name type="scientific">Labrys monachus</name>
    <dbReference type="NCBI Taxonomy" id="217067"/>
    <lineage>
        <taxon>Bacteria</taxon>
        <taxon>Pseudomonadati</taxon>
        <taxon>Pseudomonadota</taxon>
        <taxon>Alphaproteobacteria</taxon>
        <taxon>Hyphomicrobiales</taxon>
        <taxon>Xanthobacteraceae</taxon>
        <taxon>Labrys</taxon>
    </lineage>
</organism>
<sequence>MPTLERSPGAARRLGAGIPDTMLERLVVLLSRYREASIAVVAVALVVYFQVGSDGTFLSPQFMSVVLRETGRLGLIAVAEVMLMITGEIDLSVSGTFSLSPYIMALLSIGWGVPLPVGAVIGVLLGVLVGFVNGFITVRFKVPSLITTVGTLFFLQGITVSLYNSQVIVPPVEEPFNAIFGESLYDPADALLSWHGVTAFTPFLWAALIVAGLALVLNRTTFGLHTIATGSNIVGAREIGIRTDRIKIYNFMIAGGCAAFAGIVNTAQFASADPQAGSPFLTLQAIAAAVIGGTSLLGGSGTVVGALIGAFMVATLNNGLVMVGAQATVSDIYLGAAIVGAMVLNVQIDRLRTRRRK</sequence>
<keyword evidence="7 11" id="KW-1133">Transmembrane helix</keyword>
<evidence type="ECO:0000256" key="2">
    <source>
        <dbReference type="ARBA" id="ARBA00022448"/>
    </source>
</evidence>
<dbReference type="RefSeq" id="WP_307423654.1">
    <property type="nucleotide sequence ID" value="NZ_JAUSVK010000001.1"/>
</dbReference>
<dbReference type="EMBL" id="JAUSVK010000001">
    <property type="protein sequence ID" value="MDQ0391403.1"/>
    <property type="molecule type" value="Genomic_DNA"/>
</dbReference>
<comment type="subcellular location">
    <subcellularLocation>
        <location evidence="1">Cell membrane</location>
        <topology evidence="1">Multi-pass membrane protein</topology>
    </subcellularLocation>
</comment>
<feature type="transmembrane region" description="Helical" evidence="11">
    <location>
        <begin position="36"/>
        <end position="58"/>
    </location>
</feature>
<feature type="transmembrane region" description="Helical" evidence="11">
    <location>
        <begin position="332"/>
        <end position="348"/>
    </location>
</feature>
<keyword evidence="2" id="KW-0813">Transport</keyword>
<dbReference type="PANTHER" id="PTHR32196:SF32">
    <property type="entry name" value="XYLOSE TRANSPORT SYSTEM PERMEASE PROTEIN XYLH"/>
    <property type="match status" value="1"/>
</dbReference>
<evidence type="ECO:0000256" key="1">
    <source>
        <dbReference type="ARBA" id="ARBA00004651"/>
    </source>
</evidence>
<comment type="caution">
    <text evidence="12">The sequence shown here is derived from an EMBL/GenBank/DDBJ whole genome shotgun (WGS) entry which is preliminary data.</text>
</comment>
<evidence type="ECO:0000256" key="11">
    <source>
        <dbReference type="SAM" id="Phobius"/>
    </source>
</evidence>
<dbReference type="Pfam" id="PF02653">
    <property type="entry name" value="BPD_transp_2"/>
    <property type="match status" value="1"/>
</dbReference>
<evidence type="ECO:0000313" key="12">
    <source>
        <dbReference type="EMBL" id="MDQ0391403.1"/>
    </source>
</evidence>
<accession>A0ABU0F9W5</accession>
<keyword evidence="8 11" id="KW-0472">Membrane</keyword>
<feature type="transmembrane region" description="Helical" evidence="11">
    <location>
        <begin position="276"/>
        <end position="297"/>
    </location>
</feature>
<proteinExistence type="predicted"/>
<evidence type="ECO:0000313" key="13">
    <source>
        <dbReference type="Proteomes" id="UP001237448"/>
    </source>
</evidence>
<evidence type="ECO:0000256" key="4">
    <source>
        <dbReference type="ARBA" id="ARBA00022519"/>
    </source>
</evidence>
<dbReference type="PANTHER" id="PTHR32196">
    <property type="entry name" value="ABC TRANSPORTER PERMEASE PROTEIN YPHD-RELATED-RELATED"/>
    <property type="match status" value="1"/>
</dbReference>
<keyword evidence="6 11" id="KW-0812">Transmembrane</keyword>
<dbReference type="InterPro" id="IPR001851">
    <property type="entry name" value="ABC_transp_permease"/>
</dbReference>
<keyword evidence="5 12" id="KW-0762">Sugar transport</keyword>
<evidence type="ECO:0000256" key="9">
    <source>
        <dbReference type="ARBA" id="ARBA00035611"/>
    </source>
</evidence>
<reference evidence="12 13" key="1">
    <citation type="submission" date="2023-07" db="EMBL/GenBank/DDBJ databases">
        <title>Genomic Encyclopedia of Type Strains, Phase IV (KMG-IV): sequencing the most valuable type-strain genomes for metagenomic binning, comparative biology and taxonomic classification.</title>
        <authorList>
            <person name="Goeker M."/>
        </authorList>
    </citation>
    <scope>NUCLEOTIDE SEQUENCE [LARGE SCALE GENOMIC DNA]</scope>
    <source>
        <strain evidence="12 13">DSM 5896</strain>
    </source>
</reference>
<feature type="transmembrane region" description="Helical" evidence="11">
    <location>
        <begin position="70"/>
        <end position="89"/>
    </location>
</feature>
<evidence type="ECO:0000256" key="10">
    <source>
        <dbReference type="ARBA" id="ARBA00035686"/>
    </source>
</evidence>
<keyword evidence="3" id="KW-1003">Cell membrane</keyword>
<evidence type="ECO:0000256" key="3">
    <source>
        <dbReference type="ARBA" id="ARBA00022475"/>
    </source>
</evidence>
<evidence type="ECO:0000256" key="5">
    <source>
        <dbReference type="ARBA" id="ARBA00022597"/>
    </source>
</evidence>
<protein>
    <recommendedName>
        <fullName evidence="10">Xylose transport system permease protein XylH</fullName>
    </recommendedName>
</protein>
<comment type="function">
    <text evidence="9">Part of the binding-protein-dependent transport system for D-xylose. Probably responsible for the translocation of the substrate across the membrane.</text>
</comment>
<feature type="transmembrane region" description="Helical" evidence="11">
    <location>
        <begin position="144"/>
        <end position="163"/>
    </location>
</feature>
<feature type="transmembrane region" description="Helical" evidence="11">
    <location>
        <begin position="109"/>
        <end position="132"/>
    </location>
</feature>
<keyword evidence="13" id="KW-1185">Reference proteome</keyword>
<feature type="transmembrane region" description="Helical" evidence="11">
    <location>
        <begin position="248"/>
        <end position="270"/>
    </location>
</feature>
<evidence type="ECO:0000256" key="6">
    <source>
        <dbReference type="ARBA" id="ARBA00022692"/>
    </source>
</evidence>
<dbReference type="Proteomes" id="UP001237448">
    <property type="component" value="Unassembled WGS sequence"/>
</dbReference>
<dbReference type="CDD" id="cd06579">
    <property type="entry name" value="TM_PBP1_transp_AraH_like"/>
    <property type="match status" value="1"/>
</dbReference>
<gene>
    <name evidence="12" type="ORF">J3R73_001195</name>
</gene>
<name>A0ABU0F9W5_9HYPH</name>